<proteinExistence type="predicted"/>
<organism evidence="1 2">
    <name type="scientific">Blumeria hordei</name>
    <name type="common">Barley powdery mildew</name>
    <name type="synonym">Blumeria graminis f. sp. hordei</name>
    <dbReference type="NCBI Taxonomy" id="2867405"/>
    <lineage>
        <taxon>Eukaryota</taxon>
        <taxon>Fungi</taxon>
        <taxon>Dikarya</taxon>
        <taxon>Ascomycota</taxon>
        <taxon>Pezizomycotina</taxon>
        <taxon>Leotiomycetes</taxon>
        <taxon>Erysiphales</taxon>
        <taxon>Erysiphaceae</taxon>
        <taxon>Blumeria</taxon>
    </lineage>
</organism>
<dbReference type="AlphaFoldDB" id="A0A383V330"/>
<reference evidence="1 2" key="1">
    <citation type="submission" date="2017-11" db="EMBL/GenBank/DDBJ databases">
        <authorList>
            <person name="Kracher B."/>
        </authorList>
    </citation>
    <scope>NUCLEOTIDE SEQUENCE [LARGE SCALE GENOMIC DNA]</scope>
    <source>
        <strain evidence="1 2">RACE1</strain>
    </source>
</reference>
<dbReference type="VEuPathDB" id="FungiDB:BLGHR1_16715"/>
<dbReference type="EMBL" id="UNSH01000086">
    <property type="protein sequence ID" value="SZF05912.1"/>
    <property type="molecule type" value="Genomic_DNA"/>
</dbReference>
<gene>
    <name evidence="1" type="ORF">BLGHR1_16715</name>
</gene>
<evidence type="ECO:0000313" key="2">
    <source>
        <dbReference type="Proteomes" id="UP000275772"/>
    </source>
</evidence>
<evidence type="ECO:0000313" key="1">
    <source>
        <dbReference type="EMBL" id="SZF05912.1"/>
    </source>
</evidence>
<sequence>MQDIRTINIKKAQHFSLSPQYLAKENAGKPSTNMICDV</sequence>
<protein>
    <submittedName>
        <fullName evidence="1">Uncharacterized protein</fullName>
    </submittedName>
</protein>
<name>A0A383V330_BLUHO</name>
<dbReference type="Proteomes" id="UP000275772">
    <property type="component" value="Unassembled WGS sequence"/>
</dbReference>
<accession>A0A383V330</accession>